<keyword evidence="1" id="KW-1133">Transmembrane helix</keyword>
<evidence type="ECO:0000259" key="2">
    <source>
        <dbReference type="Pfam" id="PF02698"/>
    </source>
</evidence>
<reference evidence="3 4" key="1">
    <citation type="submission" date="2017-02" db="EMBL/GenBank/DDBJ databases">
        <authorList>
            <person name="Peterson S.W."/>
        </authorList>
    </citation>
    <scope>NUCLEOTIDE SEQUENCE [LARGE SCALE GENOMIC DNA]</scope>
    <source>
        <strain evidence="3 4">M1</strain>
    </source>
</reference>
<dbReference type="STRING" id="36842.SAMN02194393_02769"/>
<dbReference type="Gene3D" id="3.40.50.620">
    <property type="entry name" value="HUPs"/>
    <property type="match status" value="1"/>
</dbReference>
<dbReference type="RefSeq" id="WP_170917415.1">
    <property type="nucleotide sequence ID" value="NZ_FUZT01000006.1"/>
</dbReference>
<keyword evidence="1" id="KW-0472">Membrane</keyword>
<accession>A0A1T5LDQ8</accession>
<evidence type="ECO:0000313" key="3">
    <source>
        <dbReference type="EMBL" id="SKC73769.1"/>
    </source>
</evidence>
<gene>
    <name evidence="3" type="ORF">SAMN02194393_02769</name>
</gene>
<feature type="transmembrane region" description="Helical" evidence="1">
    <location>
        <begin position="41"/>
        <end position="64"/>
    </location>
</feature>
<dbReference type="Proteomes" id="UP000190285">
    <property type="component" value="Unassembled WGS sequence"/>
</dbReference>
<feature type="transmembrane region" description="Helical" evidence="1">
    <location>
        <begin position="76"/>
        <end position="101"/>
    </location>
</feature>
<dbReference type="EMBL" id="FUZT01000006">
    <property type="protein sequence ID" value="SKC73769.1"/>
    <property type="molecule type" value="Genomic_DNA"/>
</dbReference>
<evidence type="ECO:0000313" key="4">
    <source>
        <dbReference type="Proteomes" id="UP000190285"/>
    </source>
</evidence>
<dbReference type="AlphaFoldDB" id="A0A1T5LDQ8"/>
<dbReference type="PANTHER" id="PTHR30336:SF4">
    <property type="entry name" value="ENVELOPE BIOGENESIS FACTOR ELYC"/>
    <property type="match status" value="1"/>
</dbReference>
<keyword evidence="1" id="KW-0812">Transmembrane</keyword>
<keyword evidence="4" id="KW-1185">Reference proteome</keyword>
<organism evidence="3 4">
    <name type="scientific">Maledivibacter halophilus</name>
    <dbReference type="NCBI Taxonomy" id="36842"/>
    <lineage>
        <taxon>Bacteria</taxon>
        <taxon>Bacillati</taxon>
        <taxon>Bacillota</taxon>
        <taxon>Clostridia</taxon>
        <taxon>Peptostreptococcales</taxon>
        <taxon>Caminicellaceae</taxon>
        <taxon>Maledivibacter</taxon>
    </lineage>
</organism>
<proteinExistence type="predicted"/>
<evidence type="ECO:0000256" key="1">
    <source>
        <dbReference type="SAM" id="Phobius"/>
    </source>
</evidence>
<dbReference type="GO" id="GO:0005886">
    <property type="term" value="C:plasma membrane"/>
    <property type="evidence" value="ECO:0007669"/>
    <property type="project" value="TreeGrafter"/>
</dbReference>
<dbReference type="GO" id="GO:0043164">
    <property type="term" value="P:Gram-negative-bacterium-type cell wall biogenesis"/>
    <property type="evidence" value="ECO:0007669"/>
    <property type="project" value="TreeGrafter"/>
</dbReference>
<protein>
    <submittedName>
        <fullName evidence="3">Uncharacterized SAM-binding protein YcdF, DUF218 family</fullName>
    </submittedName>
</protein>
<dbReference type="CDD" id="cd06259">
    <property type="entry name" value="YdcF-like"/>
    <property type="match status" value="1"/>
</dbReference>
<dbReference type="GO" id="GO:0000270">
    <property type="term" value="P:peptidoglycan metabolic process"/>
    <property type="evidence" value="ECO:0007669"/>
    <property type="project" value="TreeGrafter"/>
</dbReference>
<dbReference type="InterPro" id="IPR051599">
    <property type="entry name" value="Cell_Envelope_Assoc"/>
</dbReference>
<dbReference type="InterPro" id="IPR014729">
    <property type="entry name" value="Rossmann-like_a/b/a_fold"/>
</dbReference>
<dbReference type="InterPro" id="IPR003848">
    <property type="entry name" value="DUF218"/>
</dbReference>
<sequence length="262" mass="30240">MKFYFKKAKDHFYKYSSNFFIIIGILNILYCFFGLSLGWGFYFGLKVIFASGIFLLIHGLLKSYNNFYKNSKATKFINWAIIISLLSFIILEILIFTGAYINDLEDIDYVLILGAGIIDDRPSLELKYRLDKAIKFIEKNPSIKKVILCGGVGEDEKFSEAYVMEKYLLNKGIHEDMLIKEEESTSTYENIKYAKKVIEIIDSRHNVKIAISSNDFHLFRAKYLAKKLGFEAAGLPSKTPLYIIPNHHVRECFAIVKAVFIR</sequence>
<name>A0A1T5LDQ8_9FIRM</name>
<feature type="domain" description="DUF218" evidence="2">
    <location>
        <begin position="108"/>
        <end position="242"/>
    </location>
</feature>
<feature type="transmembrane region" description="Helical" evidence="1">
    <location>
        <begin position="12"/>
        <end position="35"/>
    </location>
</feature>
<dbReference type="Pfam" id="PF02698">
    <property type="entry name" value="DUF218"/>
    <property type="match status" value="1"/>
</dbReference>
<dbReference type="PANTHER" id="PTHR30336">
    <property type="entry name" value="INNER MEMBRANE PROTEIN, PROBABLE PERMEASE"/>
    <property type="match status" value="1"/>
</dbReference>